<evidence type="ECO:0000256" key="3">
    <source>
        <dbReference type="ARBA" id="ARBA00022741"/>
    </source>
</evidence>
<dbReference type="VEuPathDB" id="FungiDB:M747DRAFT_284550"/>
<dbReference type="VEuPathDB" id="FungiDB:ATCC64974_14500"/>
<dbReference type="VEuPathDB" id="FungiDB:An01g11190"/>
<keyword evidence="1" id="KW-0723">Serine/threonine-protein kinase</keyword>
<keyword evidence="5 6" id="KW-0067">ATP-binding</keyword>
<evidence type="ECO:0000313" key="9">
    <source>
        <dbReference type="EMBL" id="GAQ36272.1"/>
    </source>
</evidence>
<dbReference type="Proteomes" id="UP000068243">
    <property type="component" value="Unassembled WGS sequence"/>
</dbReference>
<feature type="transmembrane region" description="Helical" evidence="7">
    <location>
        <begin position="120"/>
        <end position="138"/>
    </location>
</feature>
<keyword evidence="7" id="KW-0812">Transmembrane</keyword>
<feature type="transmembrane region" description="Helical" evidence="7">
    <location>
        <begin position="38"/>
        <end position="61"/>
    </location>
</feature>
<dbReference type="Gene3D" id="1.10.510.10">
    <property type="entry name" value="Transferase(Phosphotransferase) domain 1"/>
    <property type="match status" value="1"/>
</dbReference>
<evidence type="ECO:0000256" key="2">
    <source>
        <dbReference type="ARBA" id="ARBA00022679"/>
    </source>
</evidence>
<dbReference type="InterPro" id="IPR051175">
    <property type="entry name" value="CLK_kinases"/>
</dbReference>
<dbReference type="PROSITE" id="PS00107">
    <property type="entry name" value="PROTEIN_KINASE_ATP"/>
    <property type="match status" value="1"/>
</dbReference>
<comment type="caution">
    <text evidence="9">The sequence shown here is derived from an EMBL/GenBank/DDBJ whole genome shotgun (WGS) entry which is preliminary data.</text>
</comment>
<dbReference type="VEuPathDB" id="FungiDB:ATCC64974_97550"/>
<evidence type="ECO:0000259" key="8">
    <source>
        <dbReference type="PROSITE" id="PS50011"/>
    </source>
</evidence>
<keyword evidence="7" id="KW-1133">Transmembrane helix</keyword>
<gene>
    <name evidence="9" type="ORF">ABL_01582</name>
</gene>
<dbReference type="Pfam" id="PF20684">
    <property type="entry name" value="Fung_rhodopsin"/>
    <property type="match status" value="1"/>
</dbReference>
<evidence type="ECO:0000256" key="1">
    <source>
        <dbReference type="ARBA" id="ARBA00022527"/>
    </source>
</evidence>
<evidence type="ECO:0000313" key="10">
    <source>
        <dbReference type="Proteomes" id="UP000068243"/>
    </source>
</evidence>
<dbReference type="SUPFAM" id="SSF56112">
    <property type="entry name" value="Protein kinase-like (PK-like)"/>
    <property type="match status" value="1"/>
</dbReference>
<feature type="binding site" evidence="6">
    <location>
        <position position="407"/>
    </location>
    <ligand>
        <name>ATP</name>
        <dbReference type="ChEBI" id="CHEBI:30616"/>
    </ligand>
</feature>
<protein>
    <recommendedName>
        <fullName evidence="8">Protein kinase domain-containing protein</fullName>
    </recommendedName>
</protein>
<dbReference type="InterPro" id="IPR049326">
    <property type="entry name" value="Rhodopsin_dom_fungi"/>
</dbReference>
<name>A0A100I7U3_ASPNG</name>
<dbReference type="OrthoDB" id="5979581at2759"/>
<dbReference type="GO" id="GO:0005524">
    <property type="term" value="F:ATP binding"/>
    <property type="evidence" value="ECO:0007669"/>
    <property type="project" value="UniProtKB-UniRule"/>
</dbReference>
<dbReference type="GO" id="GO:0004674">
    <property type="term" value="F:protein serine/threonine kinase activity"/>
    <property type="evidence" value="ECO:0007669"/>
    <property type="project" value="UniProtKB-KW"/>
</dbReference>
<evidence type="ECO:0000256" key="5">
    <source>
        <dbReference type="ARBA" id="ARBA00022840"/>
    </source>
</evidence>
<dbReference type="VEuPathDB" id="FungiDB:ASPNIDRAFT2_1156744"/>
<evidence type="ECO:0000256" key="4">
    <source>
        <dbReference type="ARBA" id="ARBA00022777"/>
    </source>
</evidence>
<keyword evidence="3 6" id="KW-0547">Nucleotide-binding</keyword>
<dbReference type="VEuPathDB" id="FungiDB:An01g11200"/>
<keyword evidence="2" id="KW-0808">Transferase</keyword>
<feature type="transmembrane region" description="Helical" evidence="7">
    <location>
        <begin position="81"/>
        <end position="108"/>
    </location>
</feature>
<accession>A0A100I7U3</accession>
<dbReference type="InterPro" id="IPR011009">
    <property type="entry name" value="Kinase-like_dom_sf"/>
</dbReference>
<dbReference type="InterPro" id="IPR017441">
    <property type="entry name" value="Protein_kinase_ATP_BS"/>
</dbReference>
<feature type="transmembrane region" description="Helical" evidence="7">
    <location>
        <begin position="194"/>
        <end position="218"/>
    </location>
</feature>
<dbReference type="Gene3D" id="3.30.200.20">
    <property type="entry name" value="Phosphorylase Kinase, domain 1"/>
    <property type="match status" value="1"/>
</dbReference>
<dbReference type="AlphaFoldDB" id="A0A100I7U3"/>
<reference evidence="10" key="1">
    <citation type="journal article" date="2016" name="Genome Announc.">
        <title>Draft genome sequence of Aspergillus niger strain An76.</title>
        <authorList>
            <person name="Gong W."/>
            <person name="Cheng Z."/>
            <person name="Zhang H."/>
            <person name="Liu L."/>
            <person name="Gao P."/>
            <person name="Wang L."/>
        </authorList>
    </citation>
    <scope>NUCLEOTIDE SEQUENCE [LARGE SCALE GENOMIC DNA]</scope>
    <source>
        <strain evidence="10">An76</strain>
    </source>
</reference>
<dbReference type="VEuPathDB" id="FungiDB:ATCC64974_14510"/>
<dbReference type="VEuPathDB" id="FungiDB:ASPNIDRAFT2_1149944"/>
<feature type="transmembrane region" description="Helical" evidence="7">
    <location>
        <begin position="6"/>
        <end position="26"/>
    </location>
</feature>
<dbReference type="PANTHER" id="PTHR45646:SF11">
    <property type="entry name" value="SERINE_THREONINE-PROTEIN KINASE DOA"/>
    <property type="match status" value="1"/>
</dbReference>
<sequence length="757" mass="85718">MTTTVRIIVLVLAIPTTLVCGLRLYLRKTVLNSWGLDDWMVMVALIMVNGFSALAYTITYYGLGKKTKDVSDADLLVWWKIYYAALCSYLLVAASVKTSLTVFIMRLFPTRSISIAGRCILGFLAAFTLAGALALAFQCRPVRAGFDKTILDAKCYSVNTSFAILMAQGVIMFVMDLTILALPIRRVWQLQMPLGRRVLVLGLFCLGFTACIAALVRFSTLTYARDETDYTYTAANSLIWMELEFNLGLMSGSLSSLRKLIKLRSPFGPRQTSSFTGSRSANVELGRYKGWGRGISKKTEINRVFEIVDSSQEHIAPIYGQRELSTTTNAFSNGKLSRPPLPPGILVDEEISPGYNSKHFYPAKPGEVLADRYQALVKLGWGVSSTIWLARDLEARIEDPESVVALKIANNNASFASHEREVEEHISTADPSHRGRSLMRTLLGSFEVKGPEGSHSCLVYPPMRETLSMYQQRFDHRKIPLPLVKTNIRALLTGLEYLHKECRTVHTDLKLDNIMLSFEDPTVLAEFMETQLEKPMAFKVDPTGRPVYQSRNDFGPLKGLRSIPQLVDFGLATNLEQDDDWGVWPIQPDRYRAPEVILGIGWQMSADIWNLGVLLWDLIEGKELFQHIRDKRGRYDAKLHLAEMIALLGPPPPEIMQRYQYMREYSWPEPVRRGDGRVCVAAEEYFCGPFFDDNGRFLYEDLIPDRKLDDTVHFLEDREREAFLDLAKGMLTWHPYKRKTAGELAEHPFLQQQQPTA</sequence>
<dbReference type="PROSITE" id="PS50011">
    <property type="entry name" value="PROTEIN_KINASE_DOM"/>
    <property type="match status" value="1"/>
</dbReference>
<dbReference type="VEuPathDB" id="FungiDB:M747DRAFT_316958"/>
<proteinExistence type="predicted"/>
<dbReference type="EMBL" id="BCMY01000002">
    <property type="protein sequence ID" value="GAQ36272.1"/>
    <property type="molecule type" value="Genomic_DNA"/>
</dbReference>
<dbReference type="InterPro" id="IPR000719">
    <property type="entry name" value="Prot_kinase_dom"/>
</dbReference>
<evidence type="ECO:0000256" key="6">
    <source>
        <dbReference type="PROSITE-ProRule" id="PRU10141"/>
    </source>
</evidence>
<dbReference type="Pfam" id="PF00069">
    <property type="entry name" value="Pkinase"/>
    <property type="match status" value="1"/>
</dbReference>
<feature type="transmembrane region" description="Helical" evidence="7">
    <location>
        <begin position="158"/>
        <end position="182"/>
    </location>
</feature>
<feature type="domain" description="Protein kinase" evidence="8">
    <location>
        <begin position="373"/>
        <end position="750"/>
    </location>
</feature>
<dbReference type="GO" id="GO:0005634">
    <property type="term" value="C:nucleus"/>
    <property type="evidence" value="ECO:0007669"/>
    <property type="project" value="TreeGrafter"/>
</dbReference>
<organism evidence="9 10">
    <name type="scientific">Aspergillus niger</name>
    <dbReference type="NCBI Taxonomy" id="5061"/>
    <lineage>
        <taxon>Eukaryota</taxon>
        <taxon>Fungi</taxon>
        <taxon>Dikarya</taxon>
        <taxon>Ascomycota</taxon>
        <taxon>Pezizomycotina</taxon>
        <taxon>Eurotiomycetes</taxon>
        <taxon>Eurotiomycetidae</taxon>
        <taxon>Eurotiales</taxon>
        <taxon>Aspergillaceae</taxon>
        <taxon>Aspergillus</taxon>
        <taxon>Aspergillus subgen. Circumdati</taxon>
    </lineage>
</organism>
<dbReference type="PANTHER" id="PTHR45646">
    <property type="entry name" value="SERINE/THREONINE-PROTEIN KINASE DOA-RELATED"/>
    <property type="match status" value="1"/>
</dbReference>
<evidence type="ECO:0000256" key="7">
    <source>
        <dbReference type="SAM" id="Phobius"/>
    </source>
</evidence>
<keyword evidence="7" id="KW-0472">Membrane</keyword>
<keyword evidence="4" id="KW-0418">Kinase</keyword>
<dbReference type="SMART" id="SM00220">
    <property type="entry name" value="S_TKc"/>
    <property type="match status" value="1"/>
</dbReference>
<dbReference type="GO" id="GO:0043484">
    <property type="term" value="P:regulation of RNA splicing"/>
    <property type="evidence" value="ECO:0007669"/>
    <property type="project" value="TreeGrafter"/>
</dbReference>